<protein>
    <recommendedName>
        <fullName evidence="7">Zn(2)-C6 fungal-type domain-containing protein</fullName>
    </recommendedName>
</protein>
<evidence type="ECO:0000256" key="1">
    <source>
        <dbReference type="ARBA" id="ARBA00004123"/>
    </source>
</evidence>
<dbReference type="PANTHER" id="PTHR47338:SF20">
    <property type="entry name" value="ZN(II)2CYS6 TRANSCRIPTION FACTOR (EUROFUNG)"/>
    <property type="match status" value="1"/>
</dbReference>
<dbReference type="Gene3D" id="4.10.240.10">
    <property type="entry name" value="Zn(2)-C6 fungal-type DNA-binding domain"/>
    <property type="match status" value="1"/>
</dbReference>
<keyword evidence="2" id="KW-0479">Metal-binding</keyword>
<dbReference type="SUPFAM" id="SSF57701">
    <property type="entry name" value="Zn2/Cys6 DNA-binding domain"/>
    <property type="match status" value="1"/>
</dbReference>
<dbReference type="AlphaFoldDB" id="A0AA39GH45"/>
<dbReference type="InterPro" id="IPR007219">
    <property type="entry name" value="XnlR_reg_dom"/>
</dbReference>
<dbReference type="InterPro" id="IPR036864">
    <property type="entry name" value="Zn2-C6_fun-type_DNA-bd_sf"/>
</dbReference>
<organism evidence="8 9">
    <name type="scientific">Sarocladium strictum</name>
    <name type="common">Black bundle disease fungus</name>
    <name type="synonym">Acremonium strictum</name>
    <dbReference type="NCBI Taxonomy" id="5046"/>
    <lineage>
        <taxon>Eukaryota</taxon>
        <taxon>Fungi</taxon>
        <taxon>Dikarya</taxon>
        <taxon>Ascomycota</taxon>
        <taxon>Pezizomycotina</taxon>
        <taxon>Sordariomycetes</taxon>
        <taxon>Hypocreomycetidae</taxon>
        <taxon>Hypocreales</taxon>
        <taxon>Sarocladiaceae</taxon>
        <taxon>Sarocladium</taxon>
    </lineage>
</organism>
<reference evidence="8" key="1">
    <citation type="submission" date="2022-10" db="EMBL/GenBank/DDBJ databases">
        <title>Determination and structural analysis of whole genome sequence of Sarocladium strictum F4-1.</title>
        <authorList>
            <person name="Hu L."/>
            <person name="Jiang Y."/>
        </authorList>
    </citation>
    <scope>NUCLEOTIDE SEQUENCE</scope>
    <source>
        <strain evidence="8">F4-1</strain>
    </source>
</reference>
<dbReference type="GO" id="GO:0000981">
    <property type="term" value="F:DNA-binding transcription factor activity, RNA polymerase II-specific"/>
    <property type="evidence" value="ECO:0007669"/>
    <property type="project" value="InterPro"/>
</dbReference>
<accession>A0AA39GH45</accession>
<sequence>MPPPDLKQEDSSRDSESPREPLQRAHRTCEKCTRTKKKCDKALPSCSRCTRLQTPCCYDFVYTAPATSVVEPAALASILDPTALDIPPTVTMSVLSSRNVNWRDAVDIYLSTINSWLHVVHPVLLSSKLDAIPKSSMGGNEAASLPKDPQFALLVLCMHLVTLYADSARTQATDGQEMFGNAEYVIAKRLFGMARGFNAPSLTLVQCCILLAVFEFGHGDFARAYVSVGDAYTMVKYLGITPGEYNEAERNSPVDPADEERRSVYWSIFVLDRLLHVEEDLLWKPLHLPPHSPSYLLPTTNTTWDHATSSLVTTTVRLPASVPPSVPLGPFQRNCQCAMLYARALDWEMETYRPESQPPSVTSFSELDIATRALIEAMITQSPRWGDHYACFATLTSLLLLLYRRFLQTVDRHNLISEMSSNVEVAKAVAGVNFTVRIIADTTSDFNDYLSHRPELLAPCSPVTPFSAYHCLRTLSTFEEIIPDADRRFHDIYSSLHFYAKRWGVGAQLVRRMESSLMEELTATTAAASVS</sequence>
<dbReference type="PANTHER" id="PTHR47338">
    <property type="entry name" value="ZN(II)2CYS6 TRANSCRIPTION FACTOR (EUROFUNG)-RELATED"/>
    <property type="match status" value="1"/>
</dbReference>
<dbReference type="CDD" id="cd12148">
    <property type="entry name" value="fungal_TF_MHR"/>
    <property type="match status" value="1"/>
</dbReference>
<dbReference type="Pfam" id="PF04082">
    <property type="entry name" value="Fungal_trans"/>
    <property type="match status" value="1"/>
</dbReference>
<keyword evidence="5" id="KW-0539">Nucleus</keyword>
<dbReference type="InterPro" id="IPR001138">
    <property type="entry name" value="Zn2Cys6_DnaBD"/>
</dbReference>
<dbReference type="EMBL" id="JAPDFR010000004">
    <property type="protein sequence ID" value="KAK0387247.1"/>
    <property type="molecule type" value="Genomic_DNA"/>
</dbReference>
<dbReference type="GO" id="GO:0003677">
    <property type="term" value="F:DNA binding"/>
    <property type="evidence" value="ECO:0007669"/>
    <property type="project" value="InterPro"/>
</dbReference>
<feature type="domain" description="Zn(2)-C6 fungal-type" evidence="7">
    <location>
        <begin position="28"/>
        <end position="58"/>
    </location>
</feature>
<evidence type="ECO:0000256" key="3">
    <source>
        <dbReference type="ARBA" id="ARBA00023015"/>
    </source>
</evidence>
<proteinExistence type="predicted"/>
<dbReference type="InterPro" id="IPR050815">
    <property type="entry name" value="TF_fung"/>
</dbReference>
<dbReference type="Proteomes" id="UP001175261">
    <property type="component" value="Unassembled WGS sequence"/>
</dbReference>
<evidence type="ECO:0000256" key="5">
    <source>
        <dbReference type="ARBA" id="ARBA00023242"/>
    </source>
</evidence>
<dbReference type="PROSITE" id="PS50048">
    <property type="entry name" value="ZN2_CY6_FUNGAL_2"/>
    <property type="match status" value="1"/>
</dbReference>
<comment type="caution">
    <text evidence="8">The sequence shown here is derived from an EMBL/GenBank/DDBJ whole genome shotgun (WGS) entry which is preliminary data.</text>
</comment>
<evidence type="ECO:0000313" key="8">
    <source>
        <dbReference type="EMBL" id="KAK0387247.1"/>
    </source>
</evidence>
<dbReference type="Pfam" id="PF00172">
    <property type="entry name" value="Zn_clus"/>
    <property type="match status" value="1"/>
</dbReference>
<keyword evidence="4" id="KW-0804">Transcription</keyword>
<evidence type="ECO:0000259" key="7">
    <source>
        <dbReference type="PROSITE" id="PS50048"/>
    </source>
</evidence>
<dbReference type="CDD" id="cd00067">
    <property type="entry name" value="GAL4"/>
    <property type="match status" value="1"/>
</dbReference>
<dbReference type="GO" id="GO:0006351">
    <property type="term" value="P:DNA-templated transcription"/>
    <property type="evidence" value="ECO:0007669"/>
    <property type="project" value="InterPro"/>
</dbReference>
<comment type="subcellular location">
    <subcellularLocation>
        <location evidence="1">Nucleus</location>
    </subcellularLocation>
</comment>
<keyword evidence="3" id="KW-0805">Transcription regulation</keyword>
<dbReference type="GO" id="GO:0008270">
    <property type="term" value="F:zinc ion binding"/>
    <property type="evidence" value="ECO:0007669"/>
    <property type="project" value="InterPro"/>
</dbReference>
<keyword evidence="9" id="KW-1185">Reference proteome</keyword>
<name>A0AA39GH45_SARSR</name>
<evidence type="ECO:0000313" key="9">
    <source>
        <dbReference type="Proteomes" id="UP001175261"/>
    </source>
</evidence>
<evidence type="ECO:0000256" key="6">
    <source>
        <dbReference type="SAM" id="MobiDB-lite"/>
    </source>
</evidence>
<feature type="region of interest" description="Disordered" evidence="6">
    <location>
        <begin position="1"/>
        <end position="25"/>
    </location>
</feature>
<gene>
    <name evidence="8" type="ORF">NLU13_5560</name>
</gene>
<evidence type="ECO:0000256" key="2">
    <source>
        <dbReference type="ARBA" id="ARBA00022723"/>
    </source>
</evidence>
<dbReference type="GO" id="GO:0005634">
    <property type="term" value="C:nucleus"/>
    <property type="evidence" value="ECO:0007669"/>
    <property type="project" value="UniProtKB-SubCell"/>
</dbReference>
<dbReference type="PROSITE" id="PS00463">
    <property type="entry name" value="ZN2_CY6_FUNGAL_1"/>
    <property type="match status" value="1"/>
</dbReference>
<dbReference type="SMART" id="SM00066">
    <property type="entry name" value="GAL4"/>
    <property type="match status" value="1"/>
</dbReference>
<evidence type="ECO:0000256" key="4">
    <source>
        <dbReference type="ARBA" id="ARBA00023163"/>
    </source>
</evidence>